<evidence type="ECO:0000256" key="2">
    <source>
        <dbReference type="ARBA" id="ARBA00022448"/>
    </source>
</evidence>
<dbReference type="InterPro" id="IPR006037">
    <property type="entry name" value="RCK_C"/>
</dbReference>
<dbReference type="SUPFAM" id="SSF51735">
    <property type="entry name" value="NAD(P)-binding Rossmann-fold domains"/>
    <property type="match status" value="1"/>
</dbReference>
<dbReference type="Pfam" id="PF02080">
    <property type="entry name" value="TrkA_C"/>
    <property type="match status" value="1"/>
</dbReference>
<evidence type="ECO:0000259" key="7">
    <source>
        <dbReference type="PROSITE" id="PS51201"/>
    </source>
</evidence>
<feature type="domain" description="RCK N-terminal" evidence="7">
    <location>
        <begin position="1"/>
        <end position="119"/>
    </location>
</feature>
<evidence type="ECO:0000256" key="4">
    <source>
        <dbReference type="ARBA" id="ARBA00022958"/>
    </source>
</evidence>
<dbReference type="AlphaFoldDB" id="A0AAU0US74"/>
<feature type="domain" description="RCK C-terminal" evidence="8">
    <location>
        <begin position="137"/>
        <end position="220"/>
    </location>
</feature>
<dbReference type="PROSITE" id="PS51201">
    <property type="entry name" value="RCK_N"/>
    <property type="match status" value="1"/>
</dbReference>
<dbReference type="InterPro" id="IPR036721">
    <property type="entry name" value="RCK_C_sf"/>
</dbReference>
<dbReference type="Pfam" id="PF02254">
    <property type="entry name" value="TrkA_N"/>
    <property type="match status" value="1"/>
</dbReference>
<keyword evidence="2" id="KW-0813">Transport</keyword>
<evidence type="ECO:0000256" key="1">
    <source>
        <dbReference type="ARBA" id="ARBA00017378"/>
    </source>
</evidence>
<proteinExistence type="predicted"/>
<dbReference type="PANTHER" id="PTHR43833">
    <property type="entry name" value="POTASSIUM CHANNEL PROTEIN 2-RELATED-RELATED"/>
    <property type="match status" value="1"/>
</dbReference>
<accession>A0AAU0US74</accession>
<reference evidence="9 10" key="1">
    <citation type="submission" date="2023-04" db="EMBL/GenBank/DDBJ databases">
        <authorList>
            <person name="Hsu D."/>
        </authorList>
    </citation>
    <scope>NUCLEOTIDE SEQUENCE [LARGE SCALE GENOMIC DNA]</scope>
    <source>
        <strain evidence="9 10">MK1</strain>
    </source>
</reference>
<dbReference type="InterPro" id="IPR050721">
    <property type="entry name" value="Trk_Ktr_HKT_K-transport"/>
</dbReference>
<dbReference type="KEGG" id="dbc:MFMK1_001916"/>
<dbReference type="PRINTS" id="PR00335">
    <property type="entry name" value="KUPTAKETRKA"/>
</dbReference>
<keyword evidence="6" id="KW-0406">Ion transport</keyword>
<keyword evidence="5" id="KW-0520">NAD</keyword>
<evidence type="ECO:0000313" key="10">
    <source>
        <dbReference type="Proteomes" id="UP001329915"/>
    </source>
</evidence>
<dbReference type="RefSeq" id="WP_366921511.1">
    <property type="nucleotide sequence ID" value="NZ_CP121694.1"/>
</dbReference>
<evidence type="ECO:0000256" key="6">
    <source>
        <dbReference type="ARBA" id="ARBA00023065"/>
    </source>
</evidence>
<dbReference type="EMBL" id="CP121694">
    <property type="protein sequence ID" value="WRO22093.1"/>
    <property type="molecule type" value="Genomic_DNA"/>
</dbReference>
<dbReference type="Gene3D" id="3.30.70.1450">
    <property type="entry name" value="Regulator of K+ conductance, C-terminal domain"/>
    <property type="match status" value="1"/>
</dbReference>
<dbReference type="GO" id="GO:0005886">
    <property type="term" value="C:plasma membrane"/>
    <property type="evidence" value="ECO:0007669"/>
    <property type="project" value="InterPro"/>
</dbReference>
<evidence type="ECO:0000256" key="5">
    <source>
        <dbReference type="ARBA" id="ARBA00023027"/>
    </source>
</evidence>
<evidence type="ECO:0000259" key="8">
    <source>
        <dbReference type="PROSITE" id="PS51202"/>
    </source>
</evidence>
<protein>
    <recommendedName>
        <fullName evidence="1">Trk system potassium uptake protein TrkA</fullName>
    </recommendedName>
</protein>
<organism evidence="9 10">
    <name type="scientific">Metallumcola ferriviriculae</name>
    <dbReference type="NCBI Taxonomy" id="3039180"/>
    <lineage>
        <taxon>Bacteria</taxon>
        <taxon>Bacillati</taxon>
        <taxon>Bacillota</taxon>
        <taxon>Clostridia</taxon>
        <taxon>Neomoorellales</taxon>
        <taxon>Desulfitibacteraceae</taxon>
        <taxon>Metallumcola</taxon>
    </lineage>
</organism>
<dbReference type="GO" id="GO:0015079">
    <property type="term" value="F:potassium ion transmembrane transporter activity"/>
    <property type="evidence" value="ECO:0007669"/>
    <property type="project" value="InterPro"/>
</dbReference>
<dbReference type="InterPro" id="IPR003148">
    <property type="entry name" value="RCK_N"/>
</dbReference>
<evidence type="ECO:0000256" key="3">
    <source>
        <dbReference type="ARBA" id="ARBA00022538"/>
    </source>
</evidence>
<gene>
    <name evidence="9" type="ORF">MFMK1_001916</name>
</gene>
<dbReference type="PANTHER" id="PTHR43833:SF5">
    <property type="entry name" value="TRK SYSTEM POTASSIUM UPTAKE PROTEIN TRKA"/>
    <property type="match status" value="1"/>
</dbReference>
<dbReference type="PROSITE" id="PS51202">
    <property type="entry name" value="RCK_C"/>
    <property type="match status" value="1"/>
</dbReference>
<keyword evidence="4" id="KW-0630">Potassium</keyword>
<sequence length="226" mass="24631">MRITVIGGGKVGYYLVKTLLDHKHKVTLIEKDPDRAQKIADELGVLVIKGDGSDLNTLKEAEVDLAKVLVVVTGKDEDNLIAVQVASENFSIPRIIVRVNNPKNEEVFQRLGIETTVSSTGTIAGLIEKEAVTDEIKTLLTFERGSMTIVEATIRADSPVVDKSVLQIASKLPQNCVLVTVLREHQVIFPRGDTVLRKGDALIAVTTLDNQDALEIVLMGAAKRRV</sequence>
<dbReference type="InterPro" id="IPR006036">
    <property type="entry name" value="K_uptake_TrkA"/>
</dbReference>
<name>A0AAU0US74_9FIRM</name>
<keyword evidence="3" id="KW-0633">Potassium transport</keyword>
<dbReference type="InterPro" id="IPR036291">
    <property type="entry name" value="NAD(P)-bd_dom_sf"/>
</dbReference>
<dbReference type="Proteomes" id="UP001329915">
    <property type="component" value="Chromosome"/>
</dbReference>
<dbReference type="Gene3D" id="3.40.50.720">
    <property type="entry name" value="NAD(P)-binding Rossmann-like Domain"/>
    <property type="match status" value="1"/>
</dbReference>
<evidence type="ECO:0000313" key="9">
    <source>
        <dbReference type="EMBL" id="WRO22093.1"/>
    </source>
</evidence>
<dbReference type="SUPFAM" id="SSF116726">
    <property type="entry name" value="TrkA C-terminal domain-like"/>
    <property type="match status" value="1"/>
</dbReference>
<keyword evidence="10" id="KW-1185">Reference proteome</keyword>